<organism evidence="2 3">
    <name type="scientific">Pseudolysinimonas kribbensis</name>
    <dbReference type="NCBI Taxonomy" id="433641"/>
    <lineage>
        <taxon>Bacteria</taxon>
        <taxon>Bacillati</taxon>
        <taxon>Actinomycetota</taxon>
        <taxon>Actinomycetes</taxon>
        <taxon>Micrococcales</taxon>
        <taxon>Microbacteriaceae</taxon>
        <taxon>Pseudolysinimonas</taxon>
    </lineage>
</organism>
<keyword evidence="3" id="KW-1185">Reference proteome</keyword>
<dbReference type="EMBL" id="BSVB01000001">
    <property type="protein sequence ID" value="GMA93302.1"/>
    <property type="molecule type" value="Genomic_DNA"/>
</dbReference>
<evidence type="ECO:0000313" key="2">
    <source>
        <dbReference type="EMBL" id="GMA93302.1"/>
    </source>
</evidence>
<feature type="domain" description="Transcription regulator PadR N-terminal" evidence="1">
    <location>
        <begin position="27"/>
        <end position="96"/>
    </location>
</feature>
<dbReference type="SUPFAM" id="SSF46785">
    <property type="entry name" value="Winged helix' DNA-binding domain"/>
    <property type="match status" value="1"/>
</dbReference>
<dbReference type="PANTHER" id="PTHR33169">
    <property type="entry name" value="PADR-FAMILY TRANSCRIPTIONAL REGULATOR"/>
    <property type="match status" value="1"/>
</dbReference>
<protein>
    <recommendedName>
        <fullName evidence="1">Transcription regulator PadR N-terminal domain-containing protein</fullName>
    </recommendedName>
</protein>
<dbReference type="InterPro" id="IPR052509">
    <property type="entry name" value="Metal_resp_DNA-bind_regulator"/>
</dbReference>
<reference evidence="3" key="1">
    <citation type="journal article" date="2019" name="Int. J. Syst. Evol. Microbiol.">
        <title>The Global Catalogue of Microorganisms (GCM) 10K type strain sequencing project: providing services to taxonomists for standard genome sequencing and annotation.</title>
        <authorList>
            <consortium name="The Broad Institute Genomics Platform"/>
            <consortium name="The Broad Institute Genome Sequencing Center for Infectious Disease"/>
            <person name="Wu L."/>
            <person name="Ma J."/>
        </authorList>
    </citation>
    <scope>NUCLEOTIDE SEQUENCE [LARGE SCALE GENOMIC DNA]</scope>
    <source>
        <strain evidence="3">NBRC 108894</strain>
    </source>
</reference>
<gene>
    <name evidence="2" type="ORF">GCM10025881_01260</name>
</gene>
<dbReference type="Pfam" id="PF03551">
    <property type="entry name" value="PadR"/>
    <property type="match status" value="1"/>
</dbReference>
<proteinExistence type="predicted"/>
<dbReference type="PANTHER" id="PTHR33169:SF14">
    <property type="entry name" value="TRANSCRIPTIONAL REGULATOR RV3488"/>
    <property type="match status" value="1"/>
</dbReference>
<dbReference type="InterPro" id="IPR005149">
    <property type="entry name" value="Tscrpt_reg_PadR_N"/>
</dbReference>
<sequence>MPRRSASLLELRILDRGLQLETPTHGFYGFALARALRDVEDSSSLVGHGTIYKALIRMESAGLLAAEWEDPLLAAASSRPRRKEYRITREGAAVLARSARVSKDEEAER</sequence>
<dbReference type="RefSeq" id="WP_425565017.1">
    <property type="nucleotide sequence ID" value="NZ_BAAAQO010000004.1"/>
</dbReference>
<comment type="caution">
    <text evidence="2">The sequence shown here is derived from an EMBL/GenBank/DDBJ whole genome shotgun (WGS) entry which is preliminary data.</text>
</comment>
<accession>A0ABQ6K322</accession>
<dbReference type="Gene3D" id="1.10.10.10">
    <property type="entry name" value="Winged helix-like DNA-binding domain superfamily/Winged helix DNA-binding domain"/>
    <property type="match status" value="1"/>
</dbReference>
<evidence type="ECO:0000313" key="3">
    <source>
        <dbReference type="Proteomes" id="UP001157034"/>
    </source>
</evidence>
<evidence type="ECO:0000259" key="1">
    <source>
        <dbReference type="Pfam" id="PF03551"/>
    </source>
</evidence>
<dbReference type="Proteomes" id="UP001157034">
    <property type="component" value="Unassembled WGS sequence"/>
</dbReference>
<dbReference type="InterPro" id="IPR036388">
    <property type="entry name" value="WH-like_DNA-bd_sf"/>
</dbReference>
<name>A0ABQ6K322_9MICO</name>
<dbReference type="InterPro" id="IPR036390">
    <property type="entry name" value="WH_DNA-bd_sf"/>
</dbReference>